<keyword evidence="3" id="KW-1185">Reference proteome</keyword>
<dbReference type="EMBL" id="JALJOU010000025">
    <property type="protein sequence ID" value="KAK9836265.1"/>
    <property type="molecule type" value="Genomic_DNA"/>
</dbReference>
<organism evidence="2 3">
    <name type="scientific">Elliptochloris bilobata</name>
    <dbReference type="NCBI Taxonomy" id="381761"/>
    <lineage>
        <taxon>Eukaryota</taxon>
        <taxon>Viridiplantae</taxon>
        <taxon>Chlorophyta</taxon>
        <taxon>core chlorophytes</taxon>
        <taxon>Trebouxiophyceae</taxon>
        <taxon>Trebouxiophyceae incertae sedis</taxon>
        <taxon>Elliptochloris clade</taxon>
        <taxon>Elliptochloris</taxon>
    </lineage>
</organism>
<feature type="domain" description="Methyltransferase" evidence="1">
    <location>
        <begin position="192"/>
        <end position="299"/>
    </location>
</feature>
<dbReference type="InterPro" id="IPR050508">
    <property type="entry name" value="Methyltransf_Superfamily"/>
</dbReference>
<dbReference type="Proteomes" id="UP001445335">
    <property type="component" value="Unassembled WGS sequence"/>
</dbReference>
<name>A0AAW1RQ40_9CHLO</name>
<dbReference type="InterPro" id="IPR041698">
    <property type="entry name" value="Methyltransf_25"/>
</dbReference>
<dbReference type="AlphaFoldDB" id="A0AAW1RQ40"/>
<dbReference type="Pfam" id="PF13649">
    <property type="entry name" value="Methyltransf_25"/>
    <property type="match status" value="1"/>
</dbReference>
<gene>
    <name evidence="2" type="ORF">WJX81_000487</name>
</gene>
<dbReference type="GO" id="GO:0008168">
    <property type="term" value="F:methyltransferase activity"/>
    <property type="evidence" value="ECO:0007669"/>
    <property type="project" value="TreeGrafter"/>
</dbReference>
<accession>A0AAW1RQ40</accession>
<dbReference type="PANTHER" id="PTHR42912">
    <property type="entry name" value="METHYLTRANSFERASE"/>
    <property type="match status" value="1"/>
</dbReference>
<dbReference type="InterPro" id="IPR029063">
    <property type="entry name" value="SAM-dependent_MTases_sf"/>
</dbReference>
<sequence>MQTPVHCRPLATLTAPKPFLAQANGGRRGSGWHRERLCPSCAAAVQGPLQKNRLLFAAVEALFSFQPFFALAAKQAKNKIAQRGRDIGVDISAEVAALAAGADWEAELEAVQDASLAYPAYYTQPFHAYPAGNLCWEAALEVNSVARAVHAPVMDPSGRAMDPGGDAALRAAFSGRLRELMGEERAVSVRDIVDCGCATGLSTLELRRRFPDARSLTGVDLSPHFLAVARVTQRRRGHGAEEAGGAHEPLTFVHAAAEATGMPAASADLVTACLACHELPAAATREMLAEARRILRPGGAMAIMEMDPASAAFQRVFGNPFAYAAFKSTEPWLLEYAALDVPGALREAGFVSVRKESASPRHFTVVAFKPK</sequence>
<dbReference type="CDD" id="cd02440">
    <property type="entry name" value="AdoMet_MTases"/>
    <property type="match status" value="1"/>
</dbReference>
<dbReference type="PANTHER" id="PTHR42912:SF68">
    <property type="entry name" value="METHYLTRANSFERASE TYPE 11 DOMAIN-CONTAINING PROTEIN"/>
    <property type="match status" value="1"/>
</dbReference>
<evidence type="ECO:0000313" key="2">
    <source>
        <dbReference type="EMBL" id="KAK9836265.1"/>
    </source>
</evidence>
<proteinExistence type="predicted"/>
<dbReference type="SUPFAM" id="SSF53335">
    <property type="entry name" value="S-adenosyl-L-methionine-dependent methyltransferases"/>
    <property type="match status" value="1"/>
</dbReference>
<dbReference type="Gene3D" id="3.40.50.150">
    <property type="entry name" value="Vaccinia Virus protein VP39"/>
    <property type="match status" value="1"/>
</dbReference>
<comment type="caution">
    <text evidence="2">The sequence shown here is derived from an EMBL/GenBank/DDBJ whole genome shotgun (WGS) entry which is preliminary data.</text>
</comment>
<protein>
    <recommendedName>
        <fullName evidence="1">Methyltransferase domain-containing protein</fullName>
    </recommendedName>
</protein>
<evidence type="ECO:0000313" key="3">
    <source>
        <dbReference type="Proteomes" id="UP001445335"/>
    </source>
</evidence>
<evidence type="ECO:0000259" key="1">
    <source>
        <dbReference type="Pfam" id="PF13649"/>
    </source>
</evidence>
<reference evidence="2 3" key="1">
    <citation type="journal article" date="2024" name="Nat. Commun.">
        <title>Phylogenomics reveals the evolutionary origins of lichenization in chlorophyte algae.</title>
        <authorList>
            <person name="Puginier C."/>
            <person name="Libourel C."/>
            <person name="Otte J."/>
            <person name="Skaloud P."/>
            <person name="Haon M."/>
            <person name="Grisel S."/>
            <person name="Petersen M."/>
            <person name="Berrin J.G."/>
            <person name="Delaux P.M."/>
            <person name="Dal Grande F."/>
            <person name="Keller J."/>
        </authorList>
    </citation>
    <scope>NUCLEOTIDE SEQUENCE [LARGE SCALE GENOMIC DNA]</scope>
    <source>
        <strain evidence="2 3">SAG 245.80</strain>
    </source>
</reference>